<evidence type="ECO:0000313" key="3">
    <source>
        <dbReference type="Proteomes" id="UP000565078"/>
    </source>
</evidence>
<dbReference type="PRINTS" id="PR00379">
    <property type="entry name" value="INTEIN"/>
</dbReference>
<evidence type="ECO:0000313" key="2">
    <source>
        <dbReference type="EMBL" id="HIH09332.1"/>
    </source>
</evidence>
<reference evidence="3" key="1">
    <citation type="journal article" date="2020" name="bioRxiv">
        <title>A rank-normalized archaeal taxonomy based on genome phylogeny resolves widespread incomplete and uneven classifications.</title>
        <authorList>
            <person name="Rinke C."/>
            <person name="Chuvochina M."/>
            <person name="Mussig A.J."/>
            <person name="Chaumeil P.-A."/>
            <person name="Waite D.W."/>
            <person name="Whitman W.B."/>
            <person name="Parks D.H."/>
            <person name="Hugenholtz P."/>
        </authorList>
    </citation>
    <scope>NUCLEOTIDE SEQUENCE [LARGE SCALE GENOMIC DNA]</scope>
</reference>
<name>A0A7J4IV60_9ARCH</name>
<dbReference type="AlphaFoldDB" id="A0A7J4IV60"/>
<comment type="caution">
    <text evidence="2">The sequence shown here is derived from an EMBL/GenBank/DDBJ whole genome shotgun (WGS) entry which is preliminary data.</text>
</comment>
<dbReference type="GO" id="GO:0016539">
    <property type="term" value="P:intein-mediated protein splicing"/>
    <property type="evidence" value="ECO:0007669"/>
    <property type="project" value="InterPro"/>
</dbReference>
<dbReference type="InterPro" id="IPR004042">
    <property type="entry name" value="Intein_endonuc_central"/>
</dbReference>
<dbReference type="GO" id="GO:0004519">
    <property type="term" value="F:endonuclease activity"/>
    <property type="evidence" value="ECO:0007669"/>
    <property type="project" value="InterPro"/>
</dbReference>
<accession>A0A7J4IV60</accession>
<feature type="domain" description="DOD-type homing endonuclease" evidence="1">
    <location>
        <begin position="12"/>
        <end position="169"/>
    </location>
</feature>
<protein>
    <recommendedName>
        <fullName evidence="1">DOD-type homing endonuclease domain-containing protein</fullName>
    </recommendedName>
</protein>
<dbReference type="InterPro" id="IPR027434">
    <property type="entry name" value="Homing_endonucl"/>
</dbReference>
<dbReference type="Proteomes" id="UP000565078">
    <property type="component" value="Unassembled WGS sequence"/>
</dbReference>
<proteinExistence type="predicted"/>
<dbReference type="SUPFAM" id="SSF55608">
    <property type="entry name" value="Homing endonucleases"/>
    <property type="match status" value="1"/>
</dbReference>
<dbReference type="InterPro" id="IPR004860">
    <property type="entry name" value="LAGLIDADG_dom"/>
</dbReference>
<dbReference type="PROSITE" id="PS50819">
    <property type="entry name" value="INTEIN_ENDONUCLEASE"/>
    <property type="match status" value="1"/>
</dbReference>
<dbReference type="Gene3D" id="3.10.28.10">
    <property type="entry name" value="Homing endonucleases"/>
    <property type="match status" value="1"/>
</dbReference>
<evidence type="ECO:0000259" key="1">
    <source>
        <dbReference type="PROSITE" id="PS50819"/>
    </source>
</evidence>
<gene>
    <name evidence="2" type="ORF">HA254_01545</name>
</gene>
<dbReference type="EMBL" id="DUGC01000030">
    <property type="protein sequence ID" value="HIH09332.1"/>
    <property type="molecule type" value="Genomic_DNA"/>
</dbReference>
<dbReference type="Pfam" id="PF14528">
    <property type="entry name" value="LAGLIDADG_3"/>
    <property type="match status" value="1"/>
</dbReference>
<sequence length="240" mass="28016">MEITYSPELAEICGIHAGDGYLRDDGHRHELDISGAIEEYEYYDTHIVSLFEKVFEVKPEPRYFPARRTYGFVIRNRKIINFMHSLGFPFGKKTCIVGVPSFISEAADPKIASSFIRGVFDTDGALSFQHKDIYKTKQKTKHYYPQIKIGVCSKPLADGTAELLERAGFHYKYDYTRPIDERRHPRYILTLRGNNVLDNWLQKIGIKNSSKYSRYKVWKQYGFCPPYTSYLQRRLILNNC</sequence>
<organism evidence="2 3">
    <name type="scientific">Candidatus Iainarchaeum sp</name>
    <dbReference type="NCBI Taxonomy" id="3101447"/>
    <lineage>
        <taxon>Archaea</taxon>
        <taxon>Candidatus Iainarchaeota</taxon>
        <taxon>Candidatus Iainarchaeia</taxon>
        <taxon>Candidatus Iainarchaeales</taxon>
        <taxon>Candidatus Iainarchaeaceae</taxon>
        <taxon>Candidatus Iainarchaeum</taxon>
    </lineage>
</organism>
<dbReference type="InterPro" id="IPR006142">
    <property type="entry name" value="INTEIN"/>
</dbReference>